<keyword evidence="5" id="KW-1185">Reference proteome</keyword>
<feature type="region of interest" description="Disordered" evidence="1">
    <location>
        <begin position="55"/>
        <end position="101"/>
    </location>
</feature>
<reference evidence="4 5" key="1">
    <citation type="journal article" date="2019" name="Int. J. Syst. Evol. Microbiol.">
        <title>Bifidobacterium jacchi sp. nov., isolated from the faeces of a baby common marmoset (Callithrix jacchus).</title>
        <authorList>
            <person name="Modesto M."/>
            <person name="Watanabe K."/>
            <person name="Arita M."/>
            <person name="Satti M."/>
            <person name="Oki K."/>
            <person name="Sciavilla P."/>
            <person name="Patavino C."/>
            <person name="Camma C."/>
            <person name="Michelini S."/>
            <person name="Sgorbati B."/>
            <person name="Mattarelli P."/>
        </authorList>
    </citation>
    <scope>NUCLEOTIDE SEQUENCE [LARGE SCALE GENOMIC DNA]</scope>
    <source>
        <strain evidence="4 5">MRM 9.3</strain>
    </source>
</reference>
<evidence type="ECO:0000313" key="4">
    <source>
        <dbReference type="EMBL" id="KAB5605514.1"/>
    </source>
</evidence>
<sequence>MYCTNCGARNDGGRFCSNCGKPLPTDAHRQNPPSPQPPSIPAVPLPGGTTIIDQSVPPLEPTFPDAAAQHTAPAMPGGAQPQPAWQAQPPQPIRTATTQPVGQSAGGAAAVAGGAATAAAATGTATTTAASVGTAATVDDAATAVVNPHRRMIIVAAIVALAIAAVVTTLIITYNNEIWGGKKLPTVAEMTDKGAAKASDVVAELKSKGLEPHTKTVFSGKPKGDFVGYEGADEGTRVQPGSTVVVRESGGPGVPSDTLGRKATDAADTLESMNVPVHYKQVVINDASKHPTGTVVATNPAPGVGVTDKESGITVGVATKGDGLGVDRVGQNIDDVRSDLESQGYSVSVEQRFSSEKYVGKLVGAIPGPGTPLQSGQSVVLYEGVDAGSVDDLAIDRSTSEGYAVNFSVPYAAEGVYCKAEPTGSDKDCMTLIAHQGEGQAQAQMYQQWGAADAGGGAQPSSEDLVSQCFATNGGDIGRCTVQYTSSELGGSEAKGGSSNRLVAKHLGAFDFGKGGERAMCGDQPISTWFAGCDNGVVQNEPGTMTGATYEMNDFFVYAAAGADIEGIEDTGYFDADALAEAKKQKAVDGDRPFILYRDPTLYKETSVEVTDFNKEDNPFVPSSGYFSDGSGDKNDVKFKPAPSNATAYYLVESAEPDWASLADADVSAKGDAAADSADSTDSADAAKGGQSDQSGALLKQFAGDYSMGSGAGAWGTSMTVNADGTFTGRYSDANMGDTGEGYTHGSIAAANFSGRFTSPKKNPDGTYTLQCADFKVDGVKGSSRIEDQTKITVSEAVGLEPCRTFTAYPQGYAVSKLSSDMKTWSMTYLSSVDSTITKLPGWALKNDASEHEYTLYSGFGTSSN</sequence>
<keyword evidence="2" id="KW-0812">Transmembrane</keyword>
<feature type="region of interest" description="Disordered" evidence="1">
    <location>
        <begin position="673"/>
        <end position="693"/>
    </location>
</feature>
<feature type="domain" description="PASTA" evidence="3">
    <location>
        <begin position="325"/>
        <end position="385"/>
    </location>
</feature>
<accession>A0A5N5RE20</accession>
<dbReference type="OrthoDB" id="3240505at2"/>
<evidence type="ECO:0000256" key="1">
    <source>
        <dbReference type="SAM" id="MobiDB-lite"/>
    </source>
</evidence>
<dbReference type="AlphaFoldDB" id="A0A5N5RE20"/>
<feature type="compositionally biased region" description="Low complexity" evidence="1">
    <location>
        <begin position="673"/>
        <end position="687"/>
    </location>
</feature>
<protein>
    <submittedName>
        <fullName evidence="4">PASTA domain-containing protein</fullName>
    </submittedName>
</protein>
<evidence type="ECO:0000256" key="2">
    <source>
        <dbReference type="SAM" id="Phobius"/>
    </source>
</evidence>
<name>A0A5N5RE20_9BIFI</name>
<evidence type="ECO:0000313" key="5">
    <source>
        <dbReference type="Proteomes" id="UP000326336"/>
    </source>
</evidence>
<evidence type="ECO:0000259" key="3">
    <source>
        <dbReference type="PROSITE" id="PS51178"/>
    </source>
</evidence>
<keyword evidence="2" id="KW-1133">Transmembrane helix</keyword>
<proteinExistence type="predicted"/>
<feature type="domain" description="PASTA" evidence="3">
    <location>
        <begin position="253"/>
        <end position="319"/>
    </location>
</feature>
<dbReference type="Pfam" id="PF03793">
    <property type="entry name" value="PASTA"/>
    <property type="match status" value="1"/>
</dbReference>
<comment type="caution">
    <text evidence="4">The sequence shown here is derived from an EMBL/GenBank/DDBJ whole genome shotgun (WGS) entry which is preliminary data.</text>
</comment>
<dbReference type="EMBL" id="RQSP01000042">
    <property type="protein sequence ID" value="KAB5605514.1"/>
    <property type="molecule type" value="Genomic_DNA"/>
</dbReference>
<dbReference type="InterPro" id="IPR005543">
    <property type="entry name" value="PASTA_dom"/>
</dbReference>
<feature type="transmembrane region" description="Helical" evidence="2">
    <location>
        <begin position="153"/>
        <end position="174"/>
    </location>
</feature>
<feature type="compositionally biased region" description="Low complexity" evidence="1">
    <location>
        <begin position="72"/>
        <end position="88"/>
    </location>
</feature>
<organism evidence="4 5">
    <name type="scientific">Bifidobacterium jacchi</name>
    <dbReference type="NCBI Taxonomy" id="2490545"/>
    <lineage>
        <taxon>Bacteria</taxon>
        <taxon>Bacillati</taxon>
        <taxon>Actinomycetota</taxon>
        <taxon>Actinomycetes</taxon>
        <taxon>Bifidobacteriales</taxon>
        <taxon>Bifidobacteriaceae</taxon>
        <taxon>Bifidobacterium</taxon>
    </lineage>
</organism>
<dbReference type="Proteomes" id="UP000326336">
    <property type="component" value="Unassembled WGS sequence"/>
</dbReference>
<dbReference type="RefSeq" id="WP_151917422.1">
    <property type="nucleotide sequence ID" value="NZ_RQSP01000042.1"/>
</dbReference>
<dbReference type="Gene3D" id="3.30.10.20">
    <property type="match status" value="1"/>
</dbReference>
<dbReference type="PROSITE" id="PS51178">
    <property type="entry name" value="PASTA"/>
    <property type="match status" value="2"/>
</dbReference>
<gene>
    <name evidence="4" type="ORF">EHS19_09025</name>
</gene>
<keyword evidence="2" id="KW-0472">Membrane</keyword>